<dbReference type="InterPro" id="IPR002765">
    <property type="entry name" value="UPF0145_YbjQ-like"/>
</dbReference>
<dbReference type="InterPro" id="IPR035439">
    <property type="entry name" value="UPF0145_dom_sf"/>
</dbReference>
<dbReference type="RefSeq" id="WP_379739375.1">
    <property type="nucleotide sequence ID" value="NZ_JBHSGW010000004.1"/>
</dbReference>
<dbReference type="PANTHER" id="PTHR34068:SF1">
    <property type="entry name" value="UPF0145 PROTEIN YBJQ"/>
    <property type="match status" value="1"/>
</dbReference>
<evidence type="ECO:0000313" key="3">
    <source>
        <dbReference type="Proteomes" id="UP001595885"/>
    </source>
</evidence>
<evidence type="ECO:0000256" key="1">
    <source>
        <dbReference type="ARBA" id="ARBA00010751"/>
    </source>
</evidence>
<organism evidence="2 3">
    <name type="scientific">Flavobacterium ponti</name>
    <dbReference type="NCBI Taxonomy" id="665133"/>
    <lineage>
        <taxon>Bacteria</taxon>
        <taxon>Pseudomonadati</taxon>
        <taxon>Bacteroidota</taxon>
        <taxon>Flavobacteriia</taxon>
        <taxon>Flavobacteriales</taxon>
        <taxon>Flavobacteriaceae</taxon>
        <taxon>Flavobacterium</taxon>
    </lineage>
</organism>
<accession>A0ABV9P4J4</accession>
<comment type="similarity">
    <text evidence="1">Belongs to the UPF0145 family.</text>
</comment>
<gene>
    <name evidence="2" type="ORF">ACFO3U_06345</name>
</gene>
<dbReference type="Gene3D" id="3.30.110.70">
    <property type="entry name" value="Hypothetical protein apc22750. Chain B"/>
    <property type="match status" value="1"/>
</dbReference>
<name>A0ABV9P4J4_9FLAO</name>
<dbReference type="EMBL" id="JBHSGW010000004">
    <property type="protein sequence ID" value="MFC4739610.1"/>
    <property type="molecule type" value="Genomic_DNA"/>
</dbReference>
<reference evidence="3" key="1">
    <citation type="journal article" date="2019" name="Int. J. Syst. Evol. Microbiol.">
        <title>The Global Catalogue of Microorganisms (GCM) 10K type strain sequencing project: providing services to taxonomists for standard genome sequencing and annotation.</title>
        <authorList>
            <consortium name="The Broad Institute Genomics Platform"/>
            <consortium name="The Broad Institute Genome Sequencing Center for Infectious Disease"/>
            <person name="Wu L."/>
            <person name="Ma J."/>
        </authorList>
    </citation>
    <scope>NUCLEOTIDE SEQUENCE [LARGE SCALE GENOMIC DNA]</scope>
    <source>
        <strain evidence="3">CCUG 50349</strain>
    </source>
</reference>
<dbReference type="Proteomes" id="UP001595885">
    <property type="component" value="Unassembled WGS sequence"/>
</dbReference>
<comment type="caution">
    <text evidence="2">The sequence shown here is derived from an EMBL/GenBank/DDBJ whole genome shotgun (WGS) entry which is preliminary data.</text>
</comment>
<proteinExistence type="inferred from homology"/>
<dbReference type="PANTHER" id="PTHR34068">
    <property type="entry name" value="UPF0145 PROTEIN YBJQ"/>
    <property type="match status" value="1"/>
</dbReference>
<sequence>MILTTTNSVEDYKILEYRGIVSGTAVNIQKMKMTFSMEKYYAAISESISEVKEKAFTQLKENAEKLNANAVVGINVDIELTASNYVTVAITGTAVSIIKKRE</sequence>
<evidence type="ECO:0000313" key="2">
    <source>
        <dbReference type="EMBL" id="MFC4739610.1"/>
    </source>
</evidence>
<keyword evidence="3" id="KW-1185">Reference proteome</keyword>
<protein>
    <submittedName>
        <fullName evidence="2">YbjQ family protein</fullName>
    </submittedName>
</protein>
<dbReference type="Pfam" id="PF01906">
    <property type="entry name" value="YbjQ_1"/>
    <property type="match status" value="1"/>
</dbReference>
<dbReference type="SUPFAM" id="SSF117782">
    <property type="entry name" value="YbjQ-like"/>
    <property type="match status" value="1"/>
</dbReference>